<dbReference type="EMBL" id="LN829119">
    <property type="protein sequence ID" value="CPR17287.1"/>
    <property type="molecule type" value="Genomic_DNA"/>
</dbReference>
<gene>
    <name evidence="1" type="ORF">YBN1229_v1_1184</name>
</gene>
<protein>
    <submittedName>
        <fullName evidence="1">Uncharacterized protein</fullName>
    </submittedName>
</protein>
<dbReference type="KEGG" id="fiy:BN1229_v1_1184"/>
<organism evidence="1 2">
    <name type="scientific">Candidatus Filomicrobium marinum</name>
    <dbReference type="NCBI Taxonomy" id="1608628"/>
    <lineage>
        <taxon>Bacteria</taxon>
        <taxon>Pseudomonadati</taxon>
        <taxon>Pseudomonadota</taxon>
        <taxon>Alphaproteobacteria</taxon>
        <taxon>Hyphomicrobiales</taxon>
        <taxon>Hyphomicrobiaceae</taxon>
        <taxon>Filomicrobium</taxon>
    </lineage>
</organism>
<dbReference type="Proteomes" id="UP000033187">
    <property type="component" value="Chromosome 1"/>
</dbReference>
<accession>A0A0D6JDQ1</accession>
<sequence length="104" mass="11973">MIYTEYCYAWGESGPALGRQQRPLHIPDQSLRAVQGEMHARSFPFPQSFPNRPERRRRCLVRSAAIGCSVFCRDGRRLWACRAYQNPAGASRRCCRPCRRPCVA</sequence>
<evidence type="ECO:0000313" key="1">
    <source>
        <dbReference type="EMBL" id="CPR17287.1"/>
    </source>
</evidence>
<reference evidence="2" key="1">
    <citation type="submission" date="2015-02" db="EMBL/GenBank/DDBJ databases">
        <authorList>
            <person name="Chooi Y.-H."/>
        </authorList>
    </citation>
    <scope>NUCLEOTIDE SEQUENCE [LARGE SCALE GENOMIC DNA]</scope>
    <source>
        <strain evidence="2">strain Y</strain>
    </source>
</reference>
<proteinExistence type="predicted"/>
<name>A0A0D6JDQ1_9HYPH</name>
<dbReference type="AlphaFoldDB" id="A0A0D6JDQ1"/>
<evidence type="ECO:0000313" key="2">
    <source>
        <dbReference type="Proteomes" id="UP000033187"/>
    </source>
</evidence>
<dbReference type="KEGG" id="fil:BN1229_v1_1185"/>
<keyword evidence="2" id="KW-1185">Reference proteome</keyword>